<dbReference type="GO" id="GO:0004519">
    <property type="term" value="F:endonuclease activity"/>
    <property type="evidence" value="ECO:0007669"/>
    <property type="project" value="UniProtKB-KW"/>
</dbReference>
<dbReference type="InterPro" id="IPR026336">
    <property type="entry name" value="PdeM-like"/>
</dbReference>
<dbReference type="PANTHER" id="PTHR39323:SF1">
    <property type="entry name" value="BLR1149 PROTEIN"/>
    <property type="match status" value="1"/>
</dbReference>
<dbReference type="GO" id="GO:0016787">
    <property type="term" value="F:hydrolase activity"/>
    <property type="evidence" value="ECO:0007669"/>
    <property type="project" value="UniProtKB-KW"/>
</dbReference>
<keyword evidence="2" id="KW-0540">Nuclease</keyword>
<dbReference type="EC" id="3.1.-.-" evidence="2"/>
<evidence type="ECO:0000313" key="2">
    <source>
        <dbReference type="EMBL" id="NDK37685.1"/>
    </source>
</evidence>
<dbReference type="PANTHER" id="PTHR39323">
    <property type="entry name" value="BLR1149 PROTEIN"/>
    <property type="match status" value="1"/>
</dbReference>
<evidence type="ECO:0000259" key="1">
    <source>
        <dbReference type="Pfam" id="PF00149"/>
    </source>
</evidence>
<dbReference type="InterPro" id="IPR004843">
    <property type="entry name" value="Calcineurin-like_PHP"/>
</dbReference>
<name>A0ABX0A828_9GAMM</name>
<dbReference type="SUPFAM" id="SSF56300">
    <property type="entry name" value="Metallo-dependent phosphatases"/>
    <property type="match status" value="1"/>
</dbReference>
<dbReference type="Gene3D" id="3.60.21.10">
    <property type="match status" value="1"/>
</dbReference>
<keyword evidence="2" id="KW-0378">Hydrolase</keyword>
<sequence length="218" mass="23771">MQAGFETTLAGETVHLLGGRALHWPARRRLLIADLHLGKADVFRHAGIGLPSGGTLHDLARLDALLAATQALELWILGDVLHGPALPSRWRDGWNQWRAQRDRLRVVALAGNHDRALAQAGLDIELAGTLVEDGPFALRHDPDPHPALHVLCGHVHPLADLPGMRRRWPAFWLRERMLLLPAFSEFTAGVVPMLGAGEQLVACVEGEAIPLPAHACRS</sequence>
<dbReference type="GO" id="GO:0016874">
    <property type="term" value="F:ligase activity"/>
    <property type="evidence" value="ECO:0007669"/>
    <property type="project" value="UniProtKB-KW"/>
</dbReference>
<dbReference type="InterPro" id="IPR029052">
    <property type="entry name" value="Metallo-depent_PP-like"/>
</dbReference>
<evidence type="ECO:0000313" key="3">
    <source>
        <dbReference type="Proteomes" id="UP001429354"/>
    </source>
</evidence>
<reference evidence="2 3" key="1">
    <citation type="submission" date="2018-07" db="EMBL/GenBank/DDBJ databases">
        <title>Whole genome Sequencing of Pseudoxanthomonas gei KCTC 32298 (T).</title>
        <authorList>
            <person name="Kumar S."/>
            <person name="Bansal K."/>
            <person name="Kaur A."/>
            <person name="Patil P."/>
            <person name="Sharma S."/>
            <person name="Patil P.B."/>
        </authorList>
    </citation>
    <scope>NUCLEOTIDE SEQUENCE [LARGE SCALE GENOMIC DNA]</scope>
    <source>
        <strain evidence="2 3">KCTC 32298</strain>
    </source>
</reference>
<dbReference type="EMBL" id="QOVG01000001">
    <property type="protein sequence ID" value="NDK37685.1"/>
    <property type="molecule type" value="Genomic_DNA"/>
</dbReference>
<dbReference type="RefSeq" id="WP_162348223.1">
    <property type="nucleotide sequence ID" value="NZ_QOVG01000001.1"/>
</dbReference>
<dbReference type="Proteomes" id="UP001429354">
    <property type="component" value="Unassembled WGS sequence"/>
</dbReference>
<dbReference type="Pfam" id="PF00149">
    <property type="entry name" value="Metallophos"/>
    <property type="match status" value="1"/>
</dbReference>
<comment type="caution">
    <text evidence="2">The sequence shown here is derived from an EMBL/GenBank/DDBJ whole genome shotgun (WGS) entry which is preliminary data.</text>
</comment>
<protein>
    <submittedName>
        <fullName evidence="2">Ligase-associated DNA damage response endonuclease PdeM</fullName>
        <ecNumber evidence="2">3.1.-.-</ecNumber>
    </submittedName>
</protein>
<keyword evidence="2" id="KW-0436">Ligase</keyword>
<dbReference type="PIRSF" id="PIRSF000887">
    <property type="entry name" value="Pesterase_MJ0037"/>
    <property type="match status" value="1"/>
</dbReference>
<keyword evidence="2" id="KW-0255">Endonuclease</keyword>
<dbReference type="InterPro" id="IPR024173">
    <property type="entry name" value="Pesterase_MJ0037-like"/>
</dbReference>
<feature type="domain" description="Calcineurin-like phosphoesterase" evidence="1">
    <location>
        <begin position="30"/>
        <end position="169"/>
    </location>
</feature>
<dbReference type="NCBIfam" id="TIGR04123">
    <property type="entry name" value="P_estr_lig_assc"/>
    <property type="match status" value="1"/>
</dbReference>
<proteinExistence type="predicted"/>
<organism evidence="2 3">
    <name type="scientific">Pseudoxanthomonas gei</name>
    <dbReference type="NCBI Taxonomy" id="1383030"/>
    <lineage>
        <taxon>Bacteria</taxon>
        <taxon>Pseudomonadati</taxon>
        <taxon>Pseudomonadota</taxon>
        <taxon>Gammaproteobacteria</taxon>
        <taxon>Lysobacterales</taxon>
        <taxon>Lysobacteraceae</taxon>
        <taxon>Pseudoxanthomonas</taxon>
    </lineage>
</organism>
<gene>
    <name evidence="2" type="primary">pdeM</name>
    <name evidence="2" type="ORF">DT603_02345</name>
</gene>
<accession>A0ABX0A828</accession>
<keyword evidence="3" id="KW-1185">Reference proteome</keyword>